<keyword evidence="10" id="KW-0276">Fatty acid metabolism</keyword>
<comment type="subunit">
    <text evidence="10">Homotetramer.</text>
</comment>
<dbReference type="EMBL" id="MZGX01000020">
    <property type="protein sequence ID" value="OPX43204.1"/>
    <property type="molecule type" value="Genomic_DNA"/>
</dbReference>
<dbReference type="EC" id="1.1.1.100" evidence="3 10"/>
<dbReference type="AlphaFoldDB" id="A0A1V4SHC7"/>
<feature type="binding site" evidence="9">
    <location>
        <position position="186"/>
    </location>
    <ligand>
        <name>NADP(+)</name>
        <dbReference type="ChEBI" id="CHEBI:58349"/>
    </ligand>
</feature>
<comment type="pathway">
    <text evidence="1 10">Lipid metabolism; fatty acid biosynthesis.</text>
</comment>
<dbReference type="PANTHER" id="PTHR42879">
    <property type="entry name" value="3-OXOACYL-(ACYL-CARRIER-PROTEIN) REDUCTASE"/>
    <property type="match status" value="1"/>
</dbReference>
<feature type="active site" description="Proton acceptor" evidence="8">
    <location>
        <position position="153"/>
    </location>
</feature>
<dbReference type="OrthoDB" id="1738245at2"/>
<dbReference type="FunFam" id="3.40.50.720:FF:000115">
    <property type="entry name" value="3-oxoacyl-[acyl-carrier-protein] reductase FabG"/>
    <property type="match status" value="1"/>
</dbReference>
<evidence type="ECO:0000259" key="11">
    <source>
        <dbReference type="SMART" id="SM00822"/>
    </source>
</evidence>
<keyword evidence="10" id="KW-0444">Lipid biosynthesis</keyword>
<reference evidence="12 13" key="1">
    <citation type="submission" date="2017-03" db="EMBL/GenBank/DDBJ databases">
        <title>Genome sequence of Clostridium hungatei DSM 14427.</title>
        <authorList>
            <person name="Poehlein A."/>
            <person name="Daniel R."/>
        </authorList>
    </citation>
    <scope>NUCLEOTIDE SEQUENCE [LARGE SCALE GENOMIC DNA]</scope>
    <source>
        <strain evidence="12 13">DSM 14427</strain>
    </source>
</reference>
<proteinExistence type="inferred from homology"/>
<evidence type="ECO:0000256" key="8">
    <source>
        <dbReference type="PIRSR" id="PIRSR611284-1"/>
    </source>
</evidence>
<dbReference type="PRINTS" id="PR00080">
    <property type="entry name" value="SDRFAMILY"/>
</dbReference>
<dbReference type="CDD" id="cd05333">
    <property type="entry name" value="BKR_SDR_c"/>
    <property type="match status" value="1"/>
</dbReference>
<evidence type="ECO:0000256" key="7">
    <source>
        <dbReference type="ARBA" id="ARBA00048508"/>
    </source>
</evidence>
<feature type="binding site" evidence="9">
    <location>
        <begin position="153"/>
        <end position="157"/>
    </location>
    <ligand>
        <name>NADP(+)</name>
        <dbReference type="ChEBI" id="CHEBI:58349"/>
    </ligand>
</feature>
<dbReference type="InterPro" id="IPR011284">
    <property type="entry name" value="3oxo_ACP_reduc"/>
</dbReference>
<dbReference type="GO" id="GO:0051287">
    <property type="term" value="F:NAD binding"/>
    <property type="evidence" value="ECO:0007669"/>
    <property type="project" value="UniProtKB-UniRule"/>
</dbReference>
<dbReference type="NCBIfam" id="NF009466">
    <property type="entry name" value="PRK12826.1-2"/>
    <property type="match status" value="1"/>
</dbReference>
<evidence type="ECO:0000256" key="4">
    <source>
        <dbReference type="ARBA" id="ARBA00022857"/>
    </source>
</evidence>
<evidence type="ECO:0000256" key="10">
    <source>
        <dbReference type="RuleBase" id="RU366074"/>
    </source>
</evidence>
<dbReference type="Proteomes" id="UP000191554">
    <property type="component" value="Unassembled WGS sequence"/>
</dbReference>
<organism evidence="12 13">
    <name type="scientific">Ruminiclostridium hungatei</name>
    <name type="common">Clostridium hungatei</name>
    <dbReference type="NCBI Taxonomy" id="48256"/>
    <lineage>
        <taxon>Bacteria</taxon>
        <taxon>Bacillati</taxon>
        <taxon>Bacillota</taxon>
        <taxon>Clostridia</taxon>
        <taxon>Eubacteriales</taxon>
        <taxon>Oscillospiraceae</taxon>
        <taxon>Ruminiclostridium</taxon>
    </lineage>
</organism>
<keyword evidence="5 10" id="KW-0560">Oxidoreductase</keyword>
<dbReference type="Pfam" id="PF13561">
    <property type="entry name" value="adh_short_C2"/>
    <property type="match status" value="1"/>
</dbReference>
<evidence type="ECO:0000256" key="1">
    <source>
        <dbReference type="ARBA" id="ARBA00005194"/>
    </source>
</evidence>
<feature type="domain" description="Ketoreductase" evidence="11">
    <location>
        <begin position="6"/>
        <end position="184"/>
    </location>
</feature>
<evidence type="ECO:0000256" key="2">
    <source>
        <dbReference type="ARBA" id="ARBA00006484"/>
    </source>
</evidence>
<feature type="binding site" evidence="9">
    <location>
        <begin position="12"/>
        <end position="15"/>
    </location>
    <ligand>
        <name>NADP(+)</name>
        <dbReference type="ChEBI" id="CHEBI:58349"/>
    </ligand>
</feature>
<accession>A0A1V4SHC7</accession>
<keyword evidence="4 9" id="KW-0521">NADP</keyword>
<dbReference type="NCBIfam" id="NF005559">
    <property type="entry name" value="PRK07231.1"/>
    <property type="match status" value="1"/>
</dbReference>
<comment type="catalytic activity">
    <reaction evidence="7 10">
        <text>a (3R)-hydroxyacyl-[ACP] + NADP(+) = a 3-oxoacyl-[ACP] + NADPH + H(+)</text>
        <dbReference type="Rhea" id="RHEA:17397"/>
        <dbReference type="Rhea" id="RHEA-COMP:9916"/>
        <dbReference type="Rhea" id="RHEA-COMP:9945"/>
        <dbReference type="ChEBI" id="CHEBI:15378"/>
        <dbReference type="ChEBI" id="CHEBI:57783"/>
        <dbReference type="ChEBI" id="CHEBI:58349"/>
        <dbReference type="ChEBI" id="CHEBI:78776"/>
        <dbReference type="ChEBI" id="CHEBI:78827"/>
        <dbReference type="EC" id="1.1.1.100"/>
    </reaction>
</comment>
<dbReference type="SMART" id="SM00822">
    <property type="entry name" value="PKS_KR"/>
    <property type="match status" value="1"/>
</dbReference>
<dbReference type="PRINTS" id="PR00081">
    <property type="entry name" value="GDHRDH"/>
</dbReference>
<keyword evidence="10" id="KW-0275">Fatty acid biosynthesis</keyword>
<evidence type="ECO:0000256" key="3">
    <source>
        <dbReference type="ARBA" id="ARBA00012948"/>
    </source>
</evidence>
<dbReference type="PANTHER" id="PTHR42879:SF2">
    <property type="entry name" value="3-OXOACYL-[ACYL-CARRIER-PROTEIN] REDUCTASE FABG"/>
    <property type="match status" value="1"/>
</dbReference>
<dbReference type="InterPro" id="IPR020904">
    <property type="entry name" value="Sc_DH/Rdtase_CS"/>
</dbReference>
<dbReference type="GO" id="GO:0008202">
    <property type="term" value="P:steroid metabolic process"/>
    <property type="evidence" value="ECO:0007669"/>
    <property type="project" value="UniProtKB-KW"/>
</dbReference>
<keyword evidence="13" id="KW-1185">Reference proteome</keyword>
<comment type="similarity">
    <text evidence="2 10">Belongs to the short-chain dehydrogenases/reductases (SDR) family.</text>
</comment>
<dbReference type="UniPathway" id="UPA00094"/>
<comment type="function">
    <text evidence="10">Catalyzes the NADPH-dependent reduction of beta-ketoacyl-ACP substrates to beta-hydroxyacyl-ACP products, the first reductive step in the elongation cycle of fatty acid biosynthesis.</text>
</comment>
<evidence type="ECO:0000256" key="5">
    <source>
        <dbReference type="ARBA" id="ARBA00023002"/>
    </source>
</evidence>
<gene>
    <name evidence="12" type="primary">fabG_7</name>
    <name evidence="12" type="ORF">CLHUN_29540</name>
</gene>
<dbReference type="PROSITE" id="PS00061">
    <property type="entry name" value="ADH_SHORT"/>
    <property type="match status" value="1"/>
</dbReference>
<dbReference type="STRING" id="48256.CLHUN_29540"/>
<feature type="binding site" evidence="9">
    <location>
        <position position="88"/>
    </location>
    <ligand>
        <name>NADP(+)</name>
        <dbReference type="ChEBI" id="CHEBI:58349"/>
    </ligand>
</feature>
<name>A0A1V4SHC7_RUMHU</name>
<evidence type="ECO:0000313" key="12">
    <source>
        <dbReference type="EMBL" id="OPX43204.1"/>
    </source>
</evidence>
<dbReference type="NCBIfam" id="TIGR01830">
    <property type="entry name" value="3oxo_ACP_reduc"/>
    <property type="match status" value="1"/>
</dbReference>
<keyword evidence="6" id="KW-0753">Steroid metabolism</keyword>
<sequence length="245" mass="25680">MRFDGKTAIVTGSSRGLGKAIAEKLGILGANVVLTGTSETVFNTAAELEAKGIKAAAIVGDVRNAEDVKNMILKAVDTFGGVDILINNAGITKDKPMAMMSEDDWDTVLDINLKGCFLCTKAAAKLMIKKRYGRIINVSSVAGAYGNPGQANYSASKGGMIGLTKTTAKELAPRGITCNAVTPGLIESDMTEILPEDLKQKYLEKIALGRFGTPEDVANVVAFLASDEAGYITGQVIDIDGGLVM</sequence>
<dbReference type="InterPro" id="IPR057326">
    <property type="entry name" value="KR_dom"/>
</dbReference>
<dbReference type="NCBIfam" id="NF004198">
    <property type="entry name" value="PRK05653.1-3"/>
    <property type="match status" value="1"/>
</dbReference>
<dbReference type="InterPro" id="IPR036291">
    <property type="entry name" value="NAD(P)-bd_dom_sf"/>
</dbReference>
<keyword evidence="10" id="KW-0443">Lipid metabolism</keyword>
<dbReference type="InterPro" id="IPR002347">
    <property type="entry name" value="SDR_fam"/>
</dbReference>
<dbReference type="GO" id="GO:0004316">
    <property type="term" value="F:3-oxoacyl-[acyl-carrier-protein] reductase (NADPH) activity"/>
    <property type="evidence" value="ECO:0007669"/>
    <property type="project" value="UniProtKB-UniRule"/>
</dbReference>
<dbReference type="Gene3D" id="3.40.50.720">
    <property type="entry name" value="NAD(P)-binding Rossmann-like Domain"/>
    <property type="match status" value="1"/>
</dbReference>
<dbReference type="InterPro" id="IPR050259">
    <property type="entry name" value="SDR"/>
</dbReference>
<evidence type="ECO:0000313" key="13">
    <source>
        <dbReference type="Proteomes" id="UP000191554"/>
    </source>
</evidence>
<evidence type="ECO:0000256" key="6">
    <source>
        <dbReference type="ARBA" id="ARBA00023221"/>
    </source>
</evidence>
<protein>
    <recommendedName>
        <fullName evidence="3 10">3-oxoacyl-[acyl-carrier-protein] reductase</fullName>
        <ecNumber evidence="3 10">1.1.1.100</ecNumber>
    </recommendedName>
</protein>
<feature type="binding site" evidence="9">
    <location>
        <position position="37"/>
    </location>
    <ligand>
        <name>NADP(+)</name>
        <dbReference type="ChEBI" id="CHEBI:58349"/>
    </ligand>
</feature>
<dbReference type="SUPFAM" id="SSF51735">
    <property type="entry name" value="NAD(P)-binding Rossmann-fold domains"/>
    <property type="match status" value="1"/>
</dbReference>
<dbReference type="RefSeq" id="WP_080065404.1">
    <property type="nucleotide sequence ID" value="NZ_MZGX01000020.1"/>
</dbReference>
<evidence type="ECO:0000256" key="9">
    <source>
        <dbReference type="PIRSR" id="PIRSR611284-2"/>
    </source>
</evidence>
<dbReference type="GO" id="GO:0006633">
    <property type="term" value="P:fatty acid biosynthetic process"/>
    <property type="evidence" value="ECO:0007669"/>
    <property type="project" value="UniProtKB-UniPathway"/>
</dbReference>
<comment type="caution">
    <text evidence="12">The sequence shown here is derived from an EMBL/GenBank/DDBJ whole genome shotgun (WGS) entry which is preliminary data.</text>
</comment>